<evidence type="ECO:0000313" key="2">
    <source>
        <dbReference type="EMBL" id="AXX99742.1"/>
    </source>
</evidence>
<feature type="transmembrane region" description="Helical" evidence="1">
    <location>
        <begin position="183"/>
        <end position="200"/>
    </location>
</feature>
<evidence type="ECO:0000313" key="3">
    <source>
        <dbReference type="Proteomes" id="UP000261704"/>
    </source>
</evidence>
<evidence type="ECO:0000256" key="1">
    <source>
        <dbReference type="SAM" id="Phobius"/>
    </source>
</evidence>
<dbReference type="Gene3D" id="1.20.120.1760">
    <property type="match status" value="1"/>
</dbReference>
<dbReference type="RefSeq" id="WP_118944393.1">
    <property type="nucleotide sequence ID" value="NZ_CP032125.1"/>
</dbReference>
<keyword evidence="2" id="KW-0808">Transferase</keyword>
<name>A0A347ULL4_9RHOB</name>
<keyword evidence="1" id="KW-0472">Membrane</keyword>
<protein>
    <submittedName>
        <fullName evidence="2">CDP-alcohol phosphatidyltransferase family protein</fullName>
    </submittedName>
</protein>
<dbReference type="Proteomes" id="UP000261704">
    <property type="component" value="Chromosome"/>
</dbReference>
<keyword evidence="1" id="KW-1133">Transmembrane helix</keyword>
<keyword evidence="3" id="KW-1185">Reference proteome</keyword>
<dbReference type="GO" id="GO:0016740">
    <property type="term" value="F:transferase activity"/>
    <property type="evidence" value="ECO:0007669"/>
    <property type="project" value="UniProtKB-KW"/>
</dbReference>
<dbReference type="KEGG" id="pamo:BAR1_07940"/>
<feature type="transmembrane region" description="Helical" evidence="1">
    <location>
        <begin position="35"/>
        <end position="53"/>
    </location>
</feature>
<gene>
    <name evidence="2" type="ORF">BAR1_07940</name>
</gene>
<feature type="transmembrane region" description="Helical" evidence="1">
    <location>
        <begin position="60"/>
        <end position="77"/>
    </location>
</feature>
<sequence>MVNENDRRPLASRDTGWANRLTQILAKTSITPNQISIASMGAALIAGLLFYLAGQTGGGLRIAALLGGGLFCQLRLICNLLDGMVAVEAGKGSPDGAFWNEMPDRVSDILILAGIGYGLDIPTLGWAAAAFSVLTAYVRELGHATGLAVDFCGPMAKPQRMATVTLAAVLASIATLWGYSALVMQIALWIVTVGAAATALRRSTRMVKQLNQPKA</sequence>
<accession>A0A347ULL4</accession>
<dbReference type="AlphaFoldDB" id="A0A347ULL4"/>
<feature type="transmembrane region" description="Helical" evidence="1">
    <location>
        <begin position="109"/>
        <end position="138"/>
    </location>
</feature>
<dbReference type="InterPro" id="IPR043130">
    <property type="entry name" value="CDP-OH_PTrfase_TM_dom"/>
</dbReference>
<organism evidence="2 3">
    <name type="scientific">Profundibacter amoris</name>
    <dbReference type="NCBI Taxonomy" id="2171755"/>
    <lineage>
        <taxon>Bacteria</taxon>
        <taxon>Pseudomonadati</taxon>
        <taxon>Pseudomonadota</taxon>
        <taxon>Alphaproteobacteria</taxon>
        <taxon>Rhodobacterales</taxon>
        <taxon>Paracoccaceae</taxon>
        <taxon>Profundibacter</taxon>
    </lineage>
</organism>
<dbReference type="OrthoDB" id="1034332at2"/>
<keyword evidence="1" id="KW-0812">Transmembrane</keyword>
<reference evidence="2 3" key="1">
    <citation type="submission" date="2018-09" db="EMBL/GenBank/DDBJ databases">
        <title>Profundibacter amoris BAR1 gen. nov., sp. nov., a new member of the Roseobacter clade isolated at Lokis Castle Vent Field on the Arctic Mid-Oceanic Ridge.</title>
        <authorList>
            <person name="Le Moine Bauer S."/>
            <person name="Sjoeberg A.G."/>
            <person name="L'Haridon S."/>
            <person name="Stokke R."/>
            <person name="Roalkvam I."/>
            <person name="Steen I.H."/>
            <person name="Dahle H."/>
        </authorList>
    </citation>
    <scope>NUCLEOTIDE SEQUENCE [LARGE SCALE GENOMIC DNA]</scope>
    <source>
        <strain evidence="2 3">BAR1</strain>
    </source>
</reference>
<proteinExistence type="predicted"/>
<dbReference type="EMBL" id="CP032125">
    <property type="protein sequence ID" value="AXX99742.1"/>
    <property type="molecule type" value="Genomic_DNA"/>
</dbReference>